<evidence type="ECO:0000313" key="1">
    <source>
        <dbReference type="Proteomes" id="UP000887565"/>
    </source>
</evidence>
<protein>
    <submittedName>
        <fullName evidence="2">Uncharacterized protein</fullName>
    </submittedName>
</protein>
<dbReference type="Proteomes" id="UP000887565">
    <property type="component" value="Unplaced"/>
</dbReference>
<dbReference type="AlphaFoldDB" id="A0A915KYE6"/>
<name>A0A915KYE6_ROMCU</name>
<proteinExistence type="predicted"/>
<dbReference type="WBParaSite" id="nRc.2.0.1.t43210-RA">
    <property type="protein sequence ID" value="nRc.2.0.1.t43210-RA"/>
    <property type="gene ID" value="nRc.2.0.1.g43210"/>
</dbReference>
<organism evidence="1 2">
    <name type="scientific">Romanomermis culicivorax</name>
    <name type="common">Nematode worm</name>
    <dbReference type="NCBI Taxonomy" id="13658"/>
    <lineage>
        <taxon>Eukaryota</taxon>
        <taxon>Metazoa</taxon>
        <taxon>Ecdysozoa</taxon>
        <taxon>Nematoda</taxon>
        <taxon>Enoplea</taxon>
        <taxon>Dorylaimia</taxon>
        <taxon>Mermithida</taxon>
        <taxon>Mermithoidea</taxon>
        <taxon>Mermithidae</taxon>
        <taxon>Romanomermis</taxon>
    </lineage>
</organism>
<reference evidence="2" key="1">
    <citation type="submission" date="2022-11" db="UniProtKB">
        <authorList>
            <consortium name="WormBaseParasite"/>
        </authorList>
    </citation>
    <scope>IDENTIFICATION</scope>
</reference>
<accession>A0A915KYE6</accession>
<sequence length="60" mass="6771">MVHESDKVEKLTVVIVEETAPPLQTTTVVEESKECDYIVEIKDEISLISDKDVPMESRPP</sequence>
<keyword evidence="1" id="KW-1185">Reference proteome</keyword>
<evidence type="ECO:0000313" key="2">
    <source>
        <dbReference type="WBParaSite" id="nRc.2.0.1.t43210-RA"/>
    </source>
</evidence>